<keyword evidence="8" id="KW-1185">Reference proteome</keyword>
<name>A0A4P9YZN5_9FUNG</name>
<dbReference type="Pfam" id="PF00155">
    <property type="entry name" value="Aminotran_1_2"/>
    <property type="match status" value="1"/>
</dbReference>
<feature type="non-terminal residue" evidence="7">
    <location>
        <position position="1"/>
    </location>
</feature>
<feature type="domain" description="Aminotransferase class I/classII large" evidence="6">
    <location>
        <begin position="1"/>
        <end position="138"/>
    </location>
</feature>
<evidence type="ECO:0000256" key="5">
    <source>
        <dbReference type="ARBA" id="ARBA00022898"/>
    </source>
</evidence>
<sequence>IVLHACAHNPTGVDPTEEQWQQVADVMAAKGHFPFFDCAYQGFATGDVDRDARAIRLFVERGFELFVAQSFAKNFGLYGERCGCLTVVARHVDEARAVHSQLSKISRANISNPPTFGARIVAMVLQDPELYREWLDNLR</sequence>
<dbReference type="InterPro" id="IPR004839">
    <property type="entry name" value="Aminotransferase_I/II_large"/>
</dbReference>
<comment type="subunit">
    <text evidence="2">Homodimer.</text>
</comment>
<keyword evidence="5" id="KW-0663">Pyridoxal phosphate</keyword>
<dbReference type="GO" id="GO:0006532">
    <property type="term" value="P:aspartate biosynthetic process"/>
    <property type="evidence" value="ECO:0007669"/>
    <property type="project" value="TreeGrafter"/>
</dbReference>
<protein>
    <submittedName>
        <fullName evidence="7">Pyridoxal phosphate-dependent transferase</fullName>
    </submittedName>
</protein>
<proteinExistence type="predicted"/>
<feature type="non-terminal residue" evidence="7">
    <location>
        <position position="139"/>
    </location>
</feature>
<dbReference type="GO" id="GO:0004069">
    <property type="term" value="F:L-aspartate:2-oxoglutarate aminotransferase activity"/>
    <property type="evidence" value="ECO:0007669"/>
    <property type="project" value="TreeGrafter"/>
</dbReference>
<dbReference type="PANTHER" id="PTHR11879:SF55">
    <property type="entry name" value="GLUTAMATE OXALOACETATE TRANSAMINASE 1, ISOFORM B"/>
    <property type="match status" value="1"/>
</dbReference>
<dbReference type="CDD" id="cd00609">
    <property type="entry name" value="AAT_like"/>
    <property type="match status" value="1"/>
</dbReference>
<dbReference type="PRINTS" id="PR00799">
    <property type="entry name" value="TRANSAMINASE"/>
</dbReference>
<evidence type="ECO:0000256" key="4">
    <source>
        <dbReference type="ARBA" id="ARBA00022679"/>
    </source>
</evidence>
<dbReference type="Proteomes" id="UP000278143">
    <property type="component" value="Unassembled WGS sequence"/>
</dbReference>
<evidence type="ECO:0000313" key="8">
    <source>
        <dbReference type="Proteomes" id="UP000278143"/>
    </source>
</evidence>
<evidence type="ECO:0000256" key="3">
    <source>
        <dbReference type="ARBA" id="ARBA00022576"/>
    </source>
</evidence>
<organism evidence="7 8">
    <name type="scientific">Syncephalis pseudoplumigaleata</name>
    <dbReference type="NCBI Taxonomy" id="1712513"/>
    <lineage>
        <taxon>Eukaryota</taxon>
        <taxon>Fungi</taxon>
        <taxon>Fungi incertae sedis</taxon>
        <taxon>Zoopagomycota</taxon>
        <taxon>Zoopagomycotina</taxon>
        <taxon>Zoopagomycetes</taxon>
        <taxon>Zoopagales</taxon>
        <taxon>Piptocephalidaceae</taxon>
        <taxon>Syncephalis</taxon>
    </lineage>
</organism>
<dbReference type="SUPFAM" id="SSF53383">
    <property type="entry name" value="PLP-dependent transferases"/>
    <property type="match status" value="1"/>
</dbReference>
<accession>A0A4P9YZN5</accession>
<dbReference type="GO" id="GO:0030170">
    <property type="term" value="F:pyridoxal phosphate binding"/>
    <property type="evidence" value="ECO:0007669"/>
    <property type="project" value="InterPro"/>
</dbReference>
<evidence type="ECO:0000259" key="6">
    <source>
        <dbReference type="Pfam" id="PF00155"/>
    </source>
</evidence>
<dbReference type="EMBL" id="KZ989672">
    <property type="protein sequence ID" value="RKP25637.1"/>
    <property type="molecule type" value="Genomic_DNA"/>
</dbReference>
<dbReference type="InterPro" id="IPR015421">
    <property type="entry name" value="PyrdxlP-dep_Trfase_major"/>
</dbReference>
<dbReference type="PANTHER" id="PTHR11879">
    <property type="entry name" value="ASPARTATE AMINOTRANSFERASE"/>
    <property type="match status" value="1"/>
</dbReference>
<dbReference type="InterPro" id="IPR015424">
    <property type="entry name" value="PyrdxlP-dep_Trfase"/>
</dbReference>
<reference evidence="8" key="1">
    <citation type="journal article" date="2018" name="Nat. Microbiol.">
        <title>Leveraging single-cell genomics to expand the fungal tree of life.</title>
        <authorList>
            <person name="Ahrendt S.R."/>
            <person name="Quandt C.A."/>
            <person name="Ciobanu D."/>
            <person name="Clum A."/>
            <person name="Salamov A."/>
            <person name="Andreopoulos B."/>
            <person name="Cheng J.F."/>
            <person name="Woyke T."/>
            <person name="Pelin A."/>
            <person name="Henrissat B."/>
            <person name="Reynolds N.K."/>
            <person name="Benny G.L."/>
            <person name="Smith M.E."/>
            <person name="James T.Y."/>
            <person name="Grigoriev I.V."/>
        </authorList>
    </citation>
    <scope>NUCLEOTIDE SEQUENCE [LARGE SCALE GENOMIC DNA]</scope>
    <source>
        <strain evidence="8">Benny S71-1</strain>
    </source>
</reference>
<dbReference type="Gene3D" id="3.40.640.10">
    <property type="entry name" value="Type I PLP-dependent aspartate aminotransferase-like (Major domain)"/>
    <property type="match status" value="1"/>
</dbReference>
<keyword evidence="3" id="KW-0032">Aminotransferase</keyword>
<evidence type="ECO:0000256" key="2">
    <source>
        <dbReference type="ARBA" id="ARBA00011738"/>
    </source>
</evidence>
<gene>
    <name evidence="7" type="ORF">SYNPS1DRAFT_7781</name>
</gene>
<dbReference type="OrthoDB" id="6752799at2759"/>
<evidence type="ECO:0000313" key="7">
    <source>
        <dbReference type="EMBL" id="RKP25637.1"/>
    </source>
</evidence>
<comment type="cofactor">
    <cofactor evidence="1">
        <name>pyridoxal 5'-phosphate</name>
        <dbReference type="ChEBI" id="CHEBI:597326"/>
    </cofactor>
</comment>
<evidence type="ECO:0000256" key="1">
    <source>
        <dbReference type="ARBA" id="ARBA00001933"/>
    </source>
</evidence>
<dbReference type="AlphaFoldDB" id="A0A4P9YZN5"/>
<dbReference type="GO" id="GO:0005829">
    <property type="term" value="C:cytosol"/>
    <property type="evidence" value="ECO:0007669"/>
    <property type="project" value="TreeGrafter"/>
</dbReference>
<keyword evidence="4 7" id="KW-0808">Transferase</keyword>
<dbReference type="InterPro" id="IPR000796">
    <property type="entry name" value="Asp_trans"/>
</dbReference>